<dbReference type="RefSeq" id="WP_144562300.1">
    <property type="nucleotide sequence ID" value="NZ_VIVN01000001.1"/>
</dbReference>
<dbReference type="InterPro" id="IPR015424">
    <property type="entry name" value="PyrdxlP-dep_Trfase"/>
</dbReference>
<comment type="pathway">
    <text evidence="5">Amino-acid biosynthesis; L-arginine biosynthesis; N(2)-acetyl-L-ornithine from L-glutamate: step 4/4.</text>
</comment>
<keyword evidence="7" id="KW-1185">Reference proteome</keyword>
<comment type="caution">
    <text evidence="6">The sequence shown here is derived from an EMBL/GenBank/DDBJ whole genome shotgun (WGS) entry which is preliminary data.</text>
</comment>
<dbReference type="GO" id="GO:0005737">
    <property type="term" value="C:cytoplasm"/>
    <property type="evidence" value="ECO:0007669"/>
    <property type="project" value="UniProtKB-SubCell"/>
</dbReference>
<proteinExistence type="inferred from homology"/>
<dbReference type="InterPro" id="IPR015421">
    <property type="entry name" value="PyrdxlP-dep_Trfase_major"/>
</dbReference>
<dbReference type="Proteomes" id="UP000319671">
    <property type="component" value="Unassembled WGS sequence"/>
</dbReference>
<name>A0A561DZ40_9BACI</name>
<evidence type="ECO:0000256" key="2">
    <source>
        <dbReference type="ARBA" id="ARBA00022605"/>
    </source>
</evidence>
<dbReference type="InterPro" id="IPR015422">
    <property type="entry name" value="PyrdxlP-dep_Trfase_small"/>
</dbReference>
<keyword evidence="3 5" id="KW-0808">Transferase</keyword>
<feature type="binding site" evidence="5">
    <location>
        <position position="122"/>
    </location>
    <ligand>
        <name>pyridoxal 5'-phosphate</name>
        <dbReference type="ChEBI" id="CHEBI:597326"/>
    </ligand>
</feature>
<comment type="similarity">
    <text evidence="5">Belongs to the class-III pyridoxal-phosphate-dependent aminotransferase family. ArgD subfamily.</text>
</comment>
<evidence type="ECO:0000313" key="7">
    <source>
        <dbReference type="Proteomes" id="UP000319671"/>
    </source>
</evidence>
<evidence type="ECO:0000256" key="3">
    <source>
        <dbReference type="ARBA" id="ARBA00022679"/>
    </source>
</evidence>
<comment type="subcellular location">
    <subcellularLocation>
        <location evidence="5">Cytoplasm</location>
    </subcellularLocation>
</comment>
<dbReference type="InterPro" id="IPR004636">
    <property type="entry name" value="AcOrn/SuccOrn_fam"/>
</dbReference>
<dbReference type="Pfam" id="PF00202">
    <property type="entry name" value="Aminotran_3"/>
    <property type="match status" value="1"/>
</dbReference>
<protein>
    <recommendedName>
        <fullName evidence="5">Acetylornithine aminotransferase</fullName>
        <shortName evidence="5">ACOAT</shortName>
        <ecNumber evidence="5">2.6.1.11</ecNumber>
    </recommendedName>
</protein>
<comment type="subunit">
    <text evidence="5">Homodimer.</text>
</comment>
<dbReference type="Gene3D" id="3.90.1150.10">
    <property type="entry name" value="Aspartate Aminotransferase, domain 1"/>
    <property type="match status" value="1"/>
</dbReference>
<sequence>MSYLFPTYARWEIEPESASGSTLTDKNGKKYLDFTSGIGVCNLGHRPNNVEEAVHKQLKQYWHVSNLFQSENQETAAKMLAEAAGLDRVFFANSGAEANEAAIKLARKATGKTKIITFKNSFHGRTFATMSATGQDKIKHGFGPMLKTFVNVSYNDIEAVNSEMGNDIAAVMIEAVQGEGGIHVGKKDFLQGVQELCKQYGTLFIIDEIQTGIGRTGKPFAFQHFDLDPDLITSAKGLGSGFPIGAVIGKEKLEPFFGQGSHGSTFGGNPVSLAAAIATMDAIFKEEFLDEVVEKSEFFFKQLRNNLNHLTIIKDIRGMGLMVGIECKLPAAPLLSELRKMGLIALPAGEKVIRLLPPLTVSKEELKYGVYIIKEILEKESLVADKQALLTK</sequence>
<dbReference type="EC" id="2.6.1.11" evidence="5"/>
<feature type="binding site" evidence="5">
    <location>
        <begin position="95"/>
        <end position="96"/>
    </location>
    <ligand>
        <name>pyridoxal 5'-phosphate</name>
        <dbReference type="ChEBI" id="CHEBI:597326"/>
    </ligand>
</feature>
<dbReference type="CDD" id="cd00610">
    <property type="entry name" value="OAT_like"/>
    <property type="match status" value="1"/>
</dbReference>
<dbReference type="NCBIfam" id="NF002325">
    <property type="entry name" value="PRK01278.1"/>
    <property type="match status" value="1"/>
</dbReference>
<dbReference type="PROSITE" id="PS00600">
    <property type="entry name" value="AA_TRANSFER_CLASS_3"/>
    <property type="match status" value="1"/>
</dbReference>
<reference evidence="6 7" key="1">
    <citation type="submission" date="2019-06" db="EMBL/GenBank/DDBJ databases">
        <title>Sorghum-associated microbial communities from plants grown in Nebraska, USA.</title>
        <authorList>
            <person name="Schachtman D."/>
        </authorList>
    </citation>
    <scope>NUCLEOTIDE SEQUENCE [LARGE SCALE GENOMIC DNA]</scope>
    <source>
        <strain evidence="6 7">2482</strain>
    </source>
</reference>
<keyword evidence="1 5" id="KW-0032">Aminotransferase</keyword>
<dbReference type="NCBIfam" id="NF002797">
    <property type="entry name" value="PRK02936.1"/>
    <property type="match status" value="1"/>
</dbReference>
<gene>
    <name evidence="5" type="primary">argD</name>
    <name evidence="6" type="ORF">FB550_101664</name>
</gene>
<dbReference type="GO" id="GO:0030170">
    <property type="term" value="F:pyridoxal phosphate binding"/>
    <property type="evidence" value="ECO:0007669"/>
    <property type="project" value="InterPro"/>
</dbReference>
<dbReference type="GO" id="GO:0006526">
    <property type="term" value="P:L-arginine biosynthetic process"/>
    <property type="evidence" value="ECO:0007669"/>
    <property type="project" value="UniProtKB-UniRule"/>
</dbReference>
<dbReference type="NCBIfam" id="TIGR00707">
    <property type="entry name" value="argD"/>
    <property type="match status" value="1"/>
</dbReference>
<dbReference type="InterPro" id="IPR049704">
    <property type="entry name" value="Aminotrans_3_PPA_site"/>
</dbReference>
<keyword evidence="4 5" id="KW-0663">Pyridoxal phosphate</keyword>
<comment type="cofactor">
    <cofactor evidence="5">
        <name>pyridoxal 5'-phosphate</name>
        <dbReference type="ChEBI" id="CHEBI:597326"/>
    </cofactor>
    <text evidence="5">Binds 1 pyridoxal phosphate per subunit.</text>
</comment>
<dbReference type="GO" id="GO:0003992">
    <property type="term" value="F:N2-acetyl-L-ornithine:2-oxoglutarate 5-aminotransferase activity"/>
    <property type="evidence" value="ECO:0007669"/>
    <property type="project" value="UniProtKB-UniRule"/>
</dbReference>
<evidence type="ECO:0000313" key="6">
    <source>
        <dbReference type="EMBL" id="TWE08637.1"/>
    </source>
</evidence>
<dbReference type="PIRSF" id="PIRSF000521">
    <property type="entry name" value="Transaminase_4ab_Lys_Orn"/>
    <property type="match status" value="1"/>
</dbReference>
<accession>A0A561DZ40</accession>
<dbReference type="HAMAP" id="MF_01107">
    <property type="entry name" value="ArgD_aminotrans_3"/>
    <property type="match status" value="1"/>
</dbReference>
<dbReference type="EMBL" id="VIVN01000001">
    <property type="protein sequence ID" value="TWE08637.1"/>
    <property type="molecule type" value="Genomic_DNA"/>
</dbReference>
<evidence type="ECO:0000256" key="1">
    <source>
        <dbReference type="ARBA" id="ARBA00022576"/>
    </source>
</evidence>
<dbReference type="InterPro" id="IPR005814">
    <property type="entry name" value="Aminotrans_3"/>
</dbReference>
<feature type="binding site" evidence="5">
    <location>
        <begin position="207"/>
        <end position="210"/>
    </location>
    <ligand>
        <name>pyridoxal 5'-phosphate</name>
        <dbReference type="ChEBI" id="CHEBI:597326"/>
    </ligand>
</feature>
<dbReference type="Gene3D" id="3.40.640.10">
    <property type="entry name" value="Type I PLP-dependent aspartate aminotransferase-like (Major domain)"/>
    <property type="match status" value="1"/>
</dbReference>
<evidence type="ECO:0000256" key="5">
    <source>
        <dbReference type="HAMAP-Rule" id="MF_01107"/>
    </source>
</evidence>
<comment type="miscellaneous">
    <text evidence="5">May also have succinyldiaminopimelate aminotransferase activity, thus carrying out the corresponding step in lysine biosynthesis.</text>
</comment>
<keyword evidence="5" id="KW-0055">Arginine biosynthesis</keyword>
<keyword evidence="5" id="KW-0963">Cytoplasm</keyword>
<feature type="modified residue" description="N6-(pyridoxal phosphate)lysine" evidence="5">
    <location>
        <position position="236"/>
    </location>
</feature>
<dbReference type="GO" id="GO:0042802">
    <property type="term" value="F:identical protein binding"/>
    <property type="evidence" value="ECO:0007669"/>
    <property type="project" value="TreeGrafter"/>
</dbReference>
<dbReference type="FunFam" id="3.40.640.10:FF:000004">
    <property type="entry name" value="Acetylornithine aminotransferase"/>
    <property type="match status" value="1"/>
</dbReference>
<dbReference type="SUPFAM" id="SSF53383">
    <property type="entry name" value="PLP-dependent transferases"/>
    <property type="match status" value="1"/>
</dbReference>
<dbReference type="UniPathway" id="UPA00068">
    <property type="reaction ID" value="UER00109"/>
</dbReference>
<feature type="binding site" evidence="5">
    <location>
        <position position="264"/>
    </location>
    <ligand>
        <name>N(2)-acetyl-L-ornithine</name>
        <dbReference type="ChEBI" id="CHEBI:57805"/>
    </ligand>
</feature>
<dbReference type="PANTHER" id="PTHR11986">
    <property type="entry name" value="AMINOTRANSFERASE CLASS III"/>
    <property type="match status" value="1"/>
</dbReference>
<comment type="catalytic activity">
    <reaction evidence="5">
        <text>N(2)-acetyl-L-ornithine + 2-oxoglutarate = N-acetyl-L-glutamate 5-semialdehyde + L-glutamate</text>
        <dbReference type="Rhea" id="RHEA:18049"/>
        <dbReference type="ChEBI" id="CHEBI:16810"/>
        <dbReference type="ChEBI" id="CHEBI:29123"/>
        <dbReference type="ChEBI" id="CHEBI:29985"/>
        <dbReference type="ChEBI" id="CHEBI:57805"/>
        <dbReference type="EC" id="2.6.1.11"/>
    </reaction>
</comment>
<dbReference type="InterPro" id="IPR050103">
    <property type="entry name" value="Class-III_PLP-dep_AT"/>
</dbReference>
<organism evidence="6 7">
    <name type="scientific">Neobacillus bataviensis</name>
    <dbReference type="NCBI Taxonomy" id="220685"/>
    <lineage>
        <taxon>Bacteria</taxon>
        <taxon>Bacillati</taxon>
        <taxon>Bacillota</taxon>
        <taxon>Bacilli</taxon>
        <taxon>Bacillales</taxon>
        <taxon>Bacillaceae</taxon>
        <taxon>Neobacillus</taxon>
    </lineage>
</organism>
<evidence type="ECO:0000256" key="4">
    <source>
        <dbReference type="ARBA" id="ARBA00022898"/>
    </source>
</evidence>
<dbReference type="AlphaFoldDB" id="A0A561DZ40"/>
<feature type="binding site" evidence="5">
    <location>
        <position position="265"/>
    </location>
    <ligand>
        <name>pyridoxal 5'-phosphate</name>
        <dbReference type="ChEBI" id="CHEBI:597326"/>
    </ligand>
</feature>
<keyword evidence="2 5" id="KW-0028">Amino-acid biosynthesis</keyword>
<feature type="binding site" evidence="5">
    <location>
        <position position="125"/>
    </location>
    <ligand>
        <name>N(2)-acetyl-L-ornithine</name>
        <dbReference type="ChEBI" id="CHEBI:57805"/>
    </ligand>
</feature>
<dbReference type="PANTHER" id="PTHR11986:SF79">
    <property type="entry name" value="ACETYLORNITHINE AMINOTRANSFERASE, MITOCHONDRIAL"/>
    <property type="match status" value="1"/>
</dbReference>